<keyword evidence="3" id="KW-0378">Hydrolase</keyword>
<reference evidence="3 4" key="1">
    <citation type="journal article" date="2012" name="Eukaryot. Cell">
        <title>Genome sequence of the fungus Glarea lozoyensis: the first genome sequence of a species from the Helotiaceae family.</title>
        <authorList>
            <person name="Youssar L."/>
            <person name="Gruening B.A."/>
            <person name="Erxleben A."/>
            <person name="Guenther S."/>
            <person name="Huettel W."/>
        </authorList>
    </citation>
    <scope>NUCLEOTIDE SEQUENCE [LARGE SCALE GENOMIC DNA]</scope>
    <source>
        <strain evidence="4">ATCC 74030 / MF5533</strain>
    </source>
</reference>
<dbReference type="GO" id="GO:0016787">
    <property type="term" value="F:hydrolase activity"/>
    <property type="evidence" value="ECO:0007669"/>
    <property type="project" value="UniProtKB-KW"/>
</dbReference>
<name>H0ENG6_GLAL7</name>
<dbReference type="InterPro" id="IPR009060">
    <property type="entry name" value="UBA-like_sf"/>
</dbReference>
<accession>H0ENG6</accession>
<feature type="region of interest" description="Disordered" evidence="1">
    <location>
        <begin position="95"/>
        <end position="117"/>
    </location>
</feature>
<dbReference type="SUPFAM" id="SSF46934">
    <property type="entry name" value="UBA-like"/>
    <property type="match status" value="1"/>
</dbReference>
<dbReference type="PROSITE" id="PS50030">
    <property type="entry name" value="UBA"/>
    <property type="match status" value="1"/>
</dbReference>
<evidence type="ECO:0000313" key="4">
    <source>
        <dbReference type="Proteomes" id="UP000005446"/>
    </source>
</evidence>
<keyword evidence="4" id="KW-1185">Reference proteome</keyword>
<protein>
    <submittedName>
        <fullName evidence="3">Putative Ubiquitin carboxyl-terminal hydrolase 14</fullName>
    </submittedName>
</protein>
<dbReference type="Gene3D" id="1.10.8.10">
    <property type="entry name" value="DNA helicase RuvA subunit, C-terminal domain"/>
    <property type="match status" value="1"/>
</dbReference>
<evidence type="ECO:0000256" key="1">
    <source>
        <dbReference type="SAM" id="MobiDB-lite"/>
    </source>
</evidence>
<dbReference type="OrthoDB" id="361536at2759"/>
<gene>
    <name evidence="3" type="ORF">M7I_4170</name>
</gene>
<dbReference type="InParanoid" id="H0ENG6"/>
<feature type="domain" description="UBA" evidence="2">
    <location>
        <begin position="53"/>
        <end position="93"/>
    </location>
</feature>
<dbReference type="InterPro" id="IPR015940">
    <property type="entry name" value="UBA"/>
</dbReference>
<organism evidence="3 4">
    <name type="scientific">Glarea lozoyensis (strain ATCC 74030 / MF5533)</name>
    <dbReference type="NCBI Taxonomy" id="1104152"/>
    <lineage>
        <taxon>Eukaryota</taxon>
        <taxon>Fungi</taxon>
        <taxon>Dikarya</taxon>
        <taxon>Ascomycota</taxon>
        <taxon>Pezizomycotina</taxon>
        <taxon>Leotiomycetes</taxon>
        <taxon>Helotiales</taxon>
        <taxon>Helotiaceae</taxon>
        <taxon>Glarea</taxon>
    </lineage>
</organism>
<evidence type="ECO:0000259" key="2">
    <source>
        <dbReference type="PROSITE" id="PS50030"/>
    </source>
</evidence>
<dbReference type="HOGENOM" id="CLU_1496344_0_0_1"/>
<dbReference type="EMBL" id="AGUE01000101">
    <property type="protein sequence ID" value="EHL00087.1"/>
    <property type="molecule type" value="Genomic_DNA"/>
</dbReference>
<dbReference type="AlphaFoldDB" id="H0ENG6"/>
<dbReference type="Pfam" id="PF22562">
    <property type="entry name" value="UBA_7"/>
    <property type="match status" value="1"/>
</dbReference>
<dbReference type="SMART" id="SM00165">
    <property type="entry name" value="UBA"/>
    <property type="match status" value="1"/>
</dbReference>
<evidence type="ECO:0000313" key="3">
    <source>
        <dbReference type="EMBL" id="EHL00087.1"/>
    </source>
</evidence>
<dbReference type="CDD" id="cd14386">
    <property type="entry name" value="UBA2_UBP5"/>
    <property type="match status" value="1"/>
</dbReference>
<dbReference type="Proteomes" id="UP000005446">
    <property type="component" value="Unassembled WGS sequence"/>
</dbReference>
<comment type="caution">
    <text evidence="3">The sequence shown here is derived from an EMBL/GenBank/DDBJ whole genome shotgun (WGS) entry which is preliminary data.</text>
</comment>
<sequence>MNVEQNLRWEFTMTDEEGRELKKLFGKDLTGLKNLGNSCYLNNLSGPSATSVGPEPEKIEMLGAMGFGPPQARKALKETNGNVERAVEWLFSHPDDQGEFEDDKSPVPVEKNAPGSSELPAKFQLQSIICHKGVSIHAGLRRGDFLRKDPGIRSYSQKIVKRRLMQGKSPKEVIEKGSEL</sequence>
<proteinExistence type="predicted"/>